<organism evidence="1 2">
    <name type="scientific">Botryotinia fuckeliana (strain T4)</name>
    <name type="common">Noble rot fungus</name>
    <name type="synonym">Botrytis cinerea</name>
    <dbReference type="NCBI Taxonomy" id="999810"/>
    <lineage>
        <taxon>Eukaryota</taxon>
        <taxon>Fungi</taxon>
        <taxon>Dikarya</taxon>
        <taxon>Ascomycota</taxon>
        <taxon>Pezizomycotina</taxon>
        <taxon>Leotiomycetes</taxon>
        <taxon>Helotiales</taxon>
        <taxon>Sclerotiniaceae</taxon>
        <taxon>Botrytis</taxon>
    </lineage>
</organism>
<sequence>MGAAPARESSIGCETSRRLAVASAIMEIWGTGKTLAPTGRAGE</sequence>
<gene>
    <name evidence="1" type="ORF">BofuT4_uP010230.1</name>
</gene>
<dbReference type="Proteomes" id="UP000008177">
    <property type="component" value="Unplaced contigs"/>
</dbReference>
<dbReference type="HOGENOM" id="CLU_3242037_0_0_1"/>
<evidence type="ECO:0000313" key="1">
    <source>
        <dbReference type="EMBL" id="CCD43775.1"/>
    </source>
</evidence>
<evidence type="ECO:0000313" key="2">
    <source>
        <dbReference type="Proteomes" id="UP000008177"/>
    </source>
</evidence>
<accession>G2XT61</accession>
<dbReference type="AlphaFoldDB" id="G2XT61"/>
<dbReference type="EMBL" id="FQ790265">
    <property type="protein sequence ID" value="CCD43775.1"/>
    <property type="molecule type" value="Genomic_DNA"/>
</dbReference>
<dbReference type="InParanoid" id="G2XT61"/>
<protein>
    <submittedName>
        <fullName evidence="1">Uncharacterized protein</fullName>
    </submittedName>
</protein>
<reference evidence="2" key="1">
    <citation type="journal article" date="2011" name="PLoS Genet.">
        <title>Genomic analysis of the necrotrophic fungal pathogens Sclerotinia sclerotiorum and Botrytis cinerea.</title>
        <authorList>
            <person name="Amselem J."/>
            <person name="Cuomo C.A."/>
            <person name="van Kan J.A."/>
            <person name="Viaud M."/>
            <person name="Benito E.P."/>
            <person name="Couloux A."/>
            <person name="Coutinho P.M."/>
            <person name="de Vries R.P."/>
            <person name="Dyer P.S."/>
            <person name="Fillinger S."/>
            <person name="Fournier E."/>
            <person name="Gout L."/>
            <person name="Hahn M."/>
            <person name="Kohn L."/>
            <person name="Lapalu N."/>
            <person name="Plummer K.M."/>
            <person name="Pradier J.M."/>
            <person name="Quevillon E."/>
            <person name="Sharon A."/>
            <person name="Simon A."/>
            <person name="ten Have A."/>
            <person name="Tudzynski B."/>
            <person name="Tudzynski P."/>
            <person name="Wincker P."/>
            <person name="Andrew M."/>
            <person name="Anthouard V."/>
            <person name="Beever R.E."/>
            <person name="Beffa R."/>
            <person name="Benoit I."/>
            <person name="Bouzid O."/>
            <person name="Brault B."/>
            <person name="Chen Z."/>
            <person name="Choquer M."/>
            <person name="Collemare J."/>
            <person name="Cotton P."/>
            <person name="Danchin E.G."/>
            <person name="Da Silva C."/>
            <person name="Gautier A."/>
            <person name="Giraud C."/>
            <person name="Giraud T."/>
            <person name="Gonzalez C."/>
            <person name="Grossetete S."/>
            <person name="Guldener U."/>
            <person name="Henrissat B."/>
            <person name="Howlett B.J."/>
            <person name="Kodira C."/>
            <person name="Kretschmer M."/>
            <person name="Lappartient A."/>
            <person name="Leroch M."/>
            <person name="Levis C."/>
            <person name="Mauceli E."/>
            <person name="Neuveglise C."/>
            <person name="Oeser B."/>
            <person name="Pearson M."/>
            <person name="Poulain J."/>
            <person name="Poussereau N."/>
            <person name="Quesneville H."/>
            <person name="Rascle C."/>
            <person name="Schumacher J."/>
            <person name="Segurens B."/>
            <person name="Sexton A."/>
            <person name="Silva E."/>
            <person name="Sirven C."/>
            <person name="Soanes D.M."/>
            <person name="Talbot N.J."/>
            <person name="Templeton M."/>
            <person name="Yandava C."/>
            <person name="Yarden O."/>
            <person name="Zeng Q."/>
            <person name="Rollins J.A."/>
            <person name="Lebrun M.H."/>
            <person name="Dickman M."/>
        </authorList>
    </citation>
    <scope>NUCLEOTIDE SEQUENCE [LARGE SCALE GENOMIC DNA]</scope>
    <source>
        <strain evidence="2">T4</strain>
    </source>
</reference>
<proteinExistence type="predicted"/>
<name>G2XT61_BOTF4</name>